<dbReference type="InterPro" id="IPR028976">
    <property type="entry name" value="CheC-like_sf"/>
</dbReference>
<dbReference type="SUPFAM" id="SSF101801">
    <property type="entry name" value="Surface presentation of antigens (SPOA)"/>
    <property type="match status" value="1"/>
</dbReference>
<proteinExistence type="inferred from homology"/>
<reference evidence="13 14" key="1">
    <citation type="submission" date="2018-09" db="EMBL/GenBank/DDBJ databases">
        <title>Complete genome sequence of Euzebya sp. DY32-46 isolated from seawater of Pacific Ocean.</title>
        <authorList>
            <person name="Xu L."/>
            <person name="Wu Y.-H."/>
            <person name="Xu X.-W."/>
        </authorList>
    </citation>
    <scope>NUCLEOTIDE SEQUENCE [LARGE SCALE GENOMIC DNA]</scope>
    <source>
        <strain evidence="13 14">DY32-46</strain>
    </source>
</reference>
<feature type="compositionally biased region" description="Low complexity" evidence="11">
    <location>
        <begin position="371"/>
        <end position="385"/>
    </location>
</feature>
<accession>A0A346XUG5</accession>
<dbReference type="SUPFAM" id="SSF103039">
    <property type="entry name" value="CheC-like"/>
    <property type="match status" value="1"/>
</dbReference>
<dbReference type="GO" id="GO:0009425">
    <property type="term" value="C:bacterial-type flagellum basal body"/>
    <property type="evidence" value="ECO:0007669"/>
    <property type="project" value="UniProtKB-SubCell"/>
</dbReference>
<dbReference type="InterPro" id="IPR036429">
    <property type="entry name" value="SpoA-like_sf"/>
</dbReference>
<dbReference type="GO" id="GO:0005886">
    <property type="term" value="C:plasma membrane"/>
    <property type="evidence" value="ECO:0007669"/>
    <property type="project" value="UniProtKB-SubCell"/>
</dbReference>
<dbReference type="AlphaFoldDB" id="A0A346XUG5"/>
<evidence type="ECO:0000256" key="6">
    <source>
        <dbReference type="ARBA" id="ARBA00022500"/>
    </source>
</evidence>
<keyword evidence="5" id="KW-1003">Cell membrane</keyword>
<evidence type="ECO:0000259" key="12">
    <source>
        <dbReference type="Pfam" id="PF01052"/>
    </source>
</evidence>
<evidence type="ECO:0000256" key="10">
    <source>
        <dbReference type="NCBIfam" id="TIGR01397"/>
    </source>
</evidence>
<keyword evidence="13" id="KW-0966">Cell projection</keyword>
<evidence type="ECO:0000313" key="14">
    <source>
        <dbReference type="Proteomes" id="UP000264006"/>
    </source>
</evidence>
<dbReference type="NCBIfam" id="TIGR01397">
    <property type="entry name" value="fliM_switch"/>
    <property type="match status" value="1"/>
</dbReference>
<dbReference type="Gene3D" id="3.40.1550.10">
    <property type="entry name" value="CheC-like"/>
    <property type="match status" value="1"/>
</dbReference>
<name>A0A346XUG5_9ACTN</name>
<evidence type="ECO:0000313" key="13">
    <source>
        <dbReference type="EMBL" id="AXV05862.1"/>
    </source>
</evidence>
<dbReference type="KEGG" id="euz:DVS28_a1162"/>
<evidence type="ECO:0000256" key="5">
    <source>
        <dbReference type="ARBA" id="ARBA00022475"/>
    </source>
</evidence>
<keyword evidence="14" id="KW-1185">Reference proteome</keyword>
<keyword evidence="13" id="KW-0282">Flagellum</keyword>
<keyword evidence="8" id="KW-0472">Membrane</keyword>
<dbReference type="Pfam" id="PF02154">
    <property type="entry name" value="FliM"/>
    <property type="match status" value="1"/>
</dbReference>
<keyword evidence="13" id="KW-0969">Cilium</keyword>
<sequence length="394" mass="42317">MSMPGTADVSTVIEVDRTGTPRERKVAPYDFRRPNKVSRDHVRALQLVHETFARQFSTILSSTLRTLAPIQVTSIEQRTYDEYISPMSNPTYLAILEVEPLPGQGIFHLPLAAAMEIVERLLGGPGGGEHPQRPLTEIEIGLLRGLLDRILRELTYAFESFMDVETRIASQESNPQFAQVVGLSDMVVVATYAVGIGEASWEATLCFPFQMLQPALEAFTESKKSAASDVAERQRHQSLLHDHLHDAPVDVAVHFNTVRLSGSEIVGLRTGDILPLRHRVDAPLTIAVGGVPCFSATPGKQGRRLAAMVLPPTEDLAAEQAAAGQPVGIEAAVGTALPSAFPASTFPAAAFEAPSGPTGPADTVSTHAVSTHAVPTHAVPTPAVPTHHEDQTHE</sequence>
<dbReference type="Proteomes" id="UP000264006">
    <property type="component" value="Chromosome"/>
</dbReference>
<keyword evidence="7" id="KW-0283">Flagellar rotation</keyword>
<organism evidence="13 14">
    <name type="scientific">Euzebya pacifica</name>
    <dbReference type="NCBI Taxonomy" id="1608957"/>
    <lineage>
        <taxon>Bacteria</taxon>
        <taxon>Bacillati</taxon>
        <taxon>Actinomycetota</taxon>
        <taxon>Nitriliruptoria</taxon>
        <taxon>Euzebyales</taxon>
    </lineage>
</organism>
<gene>
    <name evidence="13" type="ORF">DVS28_a1162</name>
</gene>
<protein>
    <recommendedName>
        <fullName evidence="4 10">Flagellar motor switch protein FliM</fullName>
    </recommendedName>
</protein>
<dbReference type="EMBL" id="CP031165">
    <property type="protein sequence ID" value="AXV05862.1"/>
    <property type="molecule type" value="Genomic_DNA"/>
</dbReference>
<dbReference type="Pfam" id="PF01052">
    <property type="entry name" value="FliMN_C"/>
    <property type="match status" value="1"/>
</dbReference>
<evidence type="ECO:0000256" key="3">
    <source>
        <dbReference type="ARBA" id="ARBA00011049"/>
    </source>
</evidence>
<dbReference type="Gene3D" id="2.30.330.10">
    <property type="entry name" value="SpoA-like"/>
    <property type="match status" value="1"/>
</dbReference>
<evidence type="ECO:0000256" key="9">
    <source>
        <dbReference type="ARBA" id="ARBA00023143"/>
    </source>
</evidence>
<keyword evidence="9" id="KW-0975">Bacterial flagellum</keyword>
<dbReference type="InterPro" id="IPR001689">
    <property type="entry name" value="Flag_FliM"/>
</dbReference>
<evidence type="ECO:0000256" key="7">
    <source>
        <dbReference type="ARBA" id="ARBA00022779"/>
    </source>
</evidence>
<dbReference type="GO" id="GO:0050918">
    <property type="term" value="P:positive chemotaxis"/>
    <property type="evidence" value="ECO:0007669"/>
    <property type="project" value="TreeGrafter"/>
</dbReference>
<dbReference type="GO" id="GO:0003774">
    <property type="term" value="F:cytoskeletal motor activity"/>
    <property type="evidence" value="ECO:0007669"/>
    <property type="project" value="InterPro"/>
</dbReference>
<feature type="domain" description="Flagellar motor switch protein FliN-like C-terminal" evidence="12">
    <location>
        <begin position="243"/>
        <end position="309"/>
    </location>
</feature>
<evidence type="ECO:0000256" key="4">
    <source>
        <dbReference type="ARBA" id="ARBA00021898"/>
    </source>
</evidence>
<dbReference type="CDD" id="cd17908">
    <property type="entry name" value="FliM"/>
    <property type="match status" value="1"/>
</dbReference>
<dbReference type="PRINTS" id="PR00955">
    <property type="entry name" value="FLGMOTORFLIM"/>
</dbReference>
<evidence type="ECO:0000256" key="8">
    <source>
        <dbReference type="ARBA" id="ARBA00023136"/>
    </source>
</evidence>
<evidence type="ECO:0000256" key="2">
    <source>
        <dbReference type="ARBA" id="ARBA00004202"/>
    </source>
</evidence>
<dbReference type="GO" id="GO:0071978">
    <property type="term" value="P:bacterial-type flagellum-dependent swarming motility"/>
    <property type="evidence" value="ECO:0007669"/>
    <property type="project" value="TreeGrafter"/>
</dbReference>
<feature type="region of interest" description="Disordered" evidence="11">
    <location>
        <begin position="352"/>
        <end position="394"/>
    </location>
</feature>
<comment type="subcellular location">
    <subcellularLocation>
        <location evidence="1">Bacterial flagellum basal body</location>
    </subcellularLocation>
    <subcellularLocation>
        <location evidence="2">Cell membrane</location>
        <topology evidence="2">Peripheral membrane protein</topology>
    </subcellularLocation>
</comment>
<evidence type="ECO:0000256" key="11">
    <source>
        <dbReference type="SAM" id="MobiDB-lite"/>
    </source>
</evidence>
<dbReference type="InterPro" id="IPR001543">
    <property type="entry name" value="FliN-like_C"/>
</dbReference>
<comment type="similarity">
    <text evidence="3">Belongs to the FliM family.</text>
</comment>
<keyword evidence="6" id="KW-0145">Chemotaxis</keyword>
<dbReference type="PANTHER" id="PTHR30034">
    <property type="entry name" value="FLAGELLAR MOTOR SWITCH PROTEIN FLIM"/>
    <property type="match status" value="1"/>
</dbReference>
<dbReference type="PANTHER" id="PTHR30034:SF6">
    <property type="entry name" value="YOP PROTEINS TRANSLOCATION PROTEIN Q"/>
    <property type="match status" value="1"/>
</dbReference>
<evidence type="ECO:0000256" key="1">
    <source>
        <dbReference type="ARBA" id="ARBA00004117"/>
    </source>
</evidence>